<evidence type="ECO:0000313" key="2">
    <source>
        <dbReference type="Proteomes" id="UP000257109"/>
    </source>
</evidence>
<dbReference type="AlphaFoldDB" id="A0A371G0U7"/>
<dbReference type="Proteomes" id="UP000257109">
    <property type="component" value="Unassembled WGS sequence"/>
</dbReference>
<name>A0A371G0U7_MUCPR</name>
<sequence>MDYYDESVLMALVSAVGKLVFNVDYEVLPLCKGYRLYAHTVGFMSASANCDKEEALIMNE</sequence>
<feature type="non-terminal residue" evidence="1">
    <location>
        <position position="1"/>
    </location>
</feature>
<gene>
    <name evidence="1" type="ORF">CR513_34824</name>
</gene>
<comment type="caution">
    <text evidence="1">The sequence shown here is derived from an EMBL/GenBank/DDBJ whole genome shotgun (WGS) entry which is preliminary data.</text>
</comment>
<evidence type="ECO:0000313" key="1">
    <source>
        <dbReference type="EMBL" id="RDX84179.1"/>
    </source>
</evidence>
<protein>
    <submittedName>
        <fullName evidence="1">Uncharacterized protein</fullName>
    </submittedName>
</protein>
<keyword evidence="2" id="KW-1185">Reference proteome</keyword>
<accession>A0A371G0U7</accession>
<organism evidence="1 2">
    <name type="scientific">Mucuna pruriens</name>
    <name type="common">Velvet bean</name>
    <name type="synonym">Dolichos pruriens</name>
    <dbReference type="NCBI Taxonomy" id="157652"/>
    <lineage>
        <taxon>Eukaryota</taxon>
        <taxon>Viridiplantae</taxon>
        <taxon>Streptophyta</taxon>
        <taxon>Embryophyta</taxon>
        <taxon>Tracheophyta</taxon>
        <taxon>Spermatophyta</taxon>
        <taxon>Magnoliopsida</taxon>
        <taxon>eudicotyledons</taxon>
        <taxon>Gunneridae</taxon>
        <taxon>Pentapetalae</taxon>
        <taxon>rosids</taxon>
        <taxon>fabids</taxon>
        <taxon>Fabales</taxon>
        <taxon>Fabaceae</taxon>
        <taxon>Papilionoideae</taxon>
        <taxon>50 kb inversion clade</taxon>
        <taxon>NPAAA clade</taxon>
        <taxon>indigoferoid/millettioid clade</taxon>
        <taxon>Phaseoleae</taxon>
        <taxon>Mucuna</taxon>
    </lineage>
</organism>
<dbReference type="EMBL" id="QJKJ01007127">
    <property type="protein sequence ID" value="RDX84179.1"/>
    <property type="molecule type" value="Genomic_DNA"/>
</dbReference>
<reference evidence="1" key="1">
    <citation type="submission" date="2018-05" db="EMBL/GenBank/DDBJ databases">
        <title>Draft genome of Mucuna pruriens seed.</title>
        <authorList>
            <person name="Nnadi N.E."/>
            <person name="Vos R."/>
            <person name="Hasami M.H."/>
            <person name="Devisetty U.K."/>
            <person name="Aguiy J.C."/>
        </authorList>
    </citation>
    <scope>NUCLEOTIDE SEQUENCE [LARGE SCALE GENOMIC DNA]</scope>
    <source>
        <strain evidence="1">JCA_2017</strain>
    </source>
</reference>
<proteinExistence type="predicted"/>